<accession>A0A937XHE6</accession>
<protein>
    <submittedName>
        <fullName evidence="1">T9SS type A sorting domain-containing protein</fullName>
    </submittedName>
</protein>
<comment type="caution">
    <text evidence="1">The sequence shown here is derived from an EMBL/GenBank/DDBJ whole genome shotgun (WGS) entry which is preliminary data.</text>
</comment>
<dbReference type="Gene3D" id="2.120.10.10">
    <property type="match status" value="1"/>
</dbReference>
<proteinExistence type="predicted"/>
<dbReference type="SUPFAM" id="SSF50939">
    <property type="entry name" value="Sialidases"/>
    <property type="match status" value="1"/>
</dbReference>
<dbReference type="AlphaFoldDB" id="A0A937XHE6"/>
<dbReference type="Proteomes" id="UP000779900">
    <property type="component" value="Unassembled WGS sequence"/>
</dbReference>
<organism evidence="1 2">
    <name type="scientific">candidate division WOR-3 bacterium</name>
    <dbReference type="NCBI Taxonomy" id="2052148"/>
    <lineage>
        <taxon>Bacteria</taxon>
        <taxon>Bacteria division WOR-3</taxon>
    </lineage>
</organism>
<reference evidence="1" key="1">
    <citation type="submission" date="2019-03" db="EMBL/GenBank/DDBJ databases">
        <title>Lake Tanganyika Metagenome-Assembled Genomes (MAGs).</title>
        <authorList>
            <person name="Tran P."/>
        </authorList>
    </citation>
    <scope>NUCLEOTIDE SEQUENCE</scope>
    <source>
        <strain evidence="1">K_DeepCast_150m_m2_040</strain>
    </source>
</reference>
<name>A0A937XHE6_UNCW3</name>
<evidence type="ECO:0000313" key="1">
    <source>
        <dbReference type="EMBL" id="MBM3332539.1"/>
    </source>
</evidence>
<dbReference type="EMBL" id="VGIR01000098">
    <property type="protein sequence ID" value="MBM3332539.1"/>
    <property type="molecule type" value="Genomic_DNA"/>
</dbReference>
<dbReference type="InterPro" id="IPR036278">
    <property type="entry name" value="Sialidase_sf"/>
</dbReference>
<sequence>MIAYDGTSDGVLFAAFTVQNGDTAKIYRSTDGGNTWAYWNAISHAGNVLSSLELVVAEGDSDFVFFFVKSSAGNGDIYVGRWDISGSGGAIYNVKVDSDTVANVSACRDLDGQYYLYVAYESRAGNYNMEEARSTNYGKTWAATGGSVVNNQTSPKPDICHGNGGNIYIVLRDLRLSSTDSASFRVKRSTNRGTSWQGSEQVGTPGVTIADPVVGAKHSSGTVWLVHARNMTTTTGWDIYCYSSVDSGQSWNLRNVANTDSAEQMPSIASYRVSGAVTLCYSVTPGESIMFTWASIDTNWTTPVRISDHRSTGGFAPQAGWMTVGASYSCVLYAGYTALGLYFDGFNMTGVGERRPVADAARPAAPAARPSPARNRTVISYGLPSAGWARVSVSDIAGREVAILSSGTRAAGTHSAIWNCEAVPAGVYLVRVETSTGSQTGRVIVSH</sequence>
<gene>
    <name evidence="1" type="ORF">FJY68_11950</name>
</gene>
<dbReference type="NCBIfam" id="TIGR04183">
    <property type="entry name" value="Por_Secre_tail"/>
    <property type="match status" value="1"/>
</dbReference>
<dbReference type="Gene3D" id="2.60.40.4070">
    <property type="match status" value="1"/>
</dbReference>
<dbReference type="InterPro" id="IPR026444">
    <property type="entry name" value="Secre_tail"/>
</dbReference>
<evidence type="ECO:0000313" key="2">
    <source>
        <dbReference type="Proteomes" id="UP000779900"/>
    </source>
</evidence>
<dbReference type="CDD" id="cd15482">
    <property type="entry name" value="Sialidase_non-viral"/>
    <property type="match status" value="1"/>
</dbReference>